<feature type="transmembrane region" description="Helical" evidence="4">
    <location>
        <begin position="7"/>
        <end position="32"/>
    </location>
</feature>
<dbReference type="PROSITE" id="PS50850">
    <property type="entry name" value="MFS"/>
    <property type="match status" value="1"/>
</dbReference>
<evidence type="ECO:0000313" key="6">
    <source>
        <dbReference type="EMBL" id="WXU00591.1"/>
    </source>
</evidence>
<feature type="domain" description="Major facilitator superfamily (MFS) profile" evidence="5">
    <location>
        <begin position="201"/>
        <end position="396"/>
    </location>
</feature>
<keyword evidence="1 4" id="KW-0812">Transmembrane</keyword>
<keyword evidence="3 4" id="KW-0472">Membrane</keyword>
<keyword evidence="2 4" id="KW-1133">Transmembrane helix</keyword>
<evidence type="ECO:0000256" key="4">
    <source>
        <dbReference type="SAM" id="Phobius"/>
    </source>
</evidence>
<dbReference type="SUPFAM" id="SSF103473">
    <property type="entry name" value="MFS general substrate transporter"/>
    <property type="match status" value="1"/>
</dbReference>
<evidence type="ECO:0000256" key="3">
    <source>
        <dbReference type="ARBA" id="ARBA00023136"/>
    </source>
</evidence>
<feature type="transmembrane region" description="Helical" evidence="4">
    <location>
        <begin position="129"/>
        <end position="148"/>
    </location>
</feature>
<feature type="transmembrane region" description="Helical" evidence="4">
    <location>
        <begin position="300"/>
        <end position="319"/>
    </location>
</feature>
<protein>
    <submittedName>
        <fullName evidence="6">Riboflavin transporter RfnT</fullName>
    </submittedName>
</protein>
<name>A0AAU6PHV8_9GAMM</name>
<feature type="transmembrane region" description="Helical" evidence="4">
    <location>
        <begin position="364"/>
        <end position="381"/>
    </location>
</feature>
<feature type="transmembrane region" description="Helical" evidence="4">
    <location>
        <begin position="44"/>
        <end position="61"/>
    </location>
</feature>
<sequence>MYSLPRNVWLLTSSLALFMSLSVFVIFIGGIIGNALAPSKSLSTLPVALLVVGTASGIMPINRIMAIIGRHKTFLGVCIFTLLNIYLAITALQTQSFYLFCLSSFLFGVTTATMNQFRFAAIESVDKNLSATATSVILSGGLISAFLGPELATAGMHLFSTEFVGSFVLLSGCFVIAFVLLWFYQPVQTTEKEQVVSSRSLSQIIKQPIFIVAMSSAAVGYIVMSYIMTATPMSMHVIDGFSLEHTKFVIQSHVIAMFLPSLFTPIVVKYFGLRKMMLAGVLFFFICIAIAFSSHALMNYWVALVLLGLGWNFLFIGGTSLLPQSYNESEKFKVQSVNDFLIFGLQAIASLSAGWLVFGFGWEIVLLSTVPLLIMQLIILWRSLKLKGASRNPSAI</sequence>
<evidence type="ECO:0000259" key="5">
    <source>
        <dbReference type="PROSITE" id="PS50850"/>
    </source>
</evidence>
<dbReference type="Pfam" id="PF07690">
    <property type="entry name" value="MFS_1"/>
    <property type="match status" value="1"/>
</dbReference>
<evidence type="ECO:0000256" key="2">
    <source>
        <dbReference type="ARBA" id="ARBA00022989"/>
    </source>
</evidence>
<dbReference type="InterPro" id="IPR036259">
    <property type="entry name" value="MFS_trans_sf"/>
</dbReference>
<gene>
    <name evidence="6" type="primary">rfnT</name>
    <name evidence="6" type="ORF">Ctma_1317</name>
</gene>
<feature type="transmembrane region" description="Helical" evidence="4">
    <location>
        <begin position="97"/>
        <end position="117"/>
    </location>
</feature>
<reference evidence="6" key="1">
    <citation type="submission" date="2023-10" db="EMBL/GenBank/DDBJ databases">
        <title>The first scallop-associated chemosynthetic bacterial symbiont.</title>
        <authorList>
            <person name="Lin Y.-T."/>
            <person name="Sun J."/>
            <person name="Ip J.C.-H."/>
            <person name="He X."/>
            <person name="Gao Z.-M."/>
            <person name="Perez M."/>
            <person name="Xu T."/>
            <person name="Qian P.-Y."/>
            <person name="Qiu J.-W."/>
        </authorList>
    </citation>
    <scope>NUCLEOTIDE SEQUENCE</scope>
    <source>
        <strain evidence="6">Gill1</strain>
    </source>
</reference>
<accession>A0AAU6PHV8</accession>
<feature type="transmembrane region" description="Helical" evidence="4">
    <location>
        <begin position="340"/>
        <end position="358"/>
    </location>
</feature>
<feature type="transmembrane region" description="Helical" evidence="4">
    <location>
        <begin position="73"/>
        <end position="91"/>
    </location>
</feature>
<dbReference type="EMBL" id="CP138327">
    <property type="protein sequence ID" value="WXU00591.1"/>
    <property type="molecule type" value="Genomic_DNA"/>
</dbReference>
<feature type="transmembrane region" description="Helical" evidence="4">
    <location>
        <begin position="275"/>
        <end position="294"/>
    </location>
</feature>
<dbReference type="GO" id="GO:0022857">
    <property type="term" value="F:transmembrane transporter activity"/>
    <property type="evidence" value="ECO:0007669"/>
    <property type="project" value="InterPro"/>
</dbReference>
<dbReference type="InterPro" id="IPR020846">
    <property type="entry name" value="MFS_dom"/>
</dbReference>
<feature type="transmembrane region" description="Helical" evidence="4">
    <location>
        <begin position="248"/>
        <end position="268"/>
    </location>
</feature>
<dbReference type="PANTHER" id="PTHR23534">
    <property type="entry name" value="MFS PERMEASE"/>
    <property type="match status" value="1"/>
</dbReference>
<evidence type="ECO:0000256" key="1">
    <source>
        <dbReference type="ARBA" id="ARBA00022692"/>
    </source>
</evidence>
<dbReference type="InterPro" id="IPR011701">
    <property type="entry name" value="MFS"/>
</dbReference>
<feature type="transmembrane region" description="Helical" evidence="4">
    <location>
        <begin position="163"/>
        <end position="184"/>
    </location>
</feature>
<dbReference type="AlphaFoldDB" id="A0AAU6PHV8"/>
<proteinExistence type="predicted"/>
<dbReference type="Gene3D" id="1.20.1250.20">
    <property type="entry name" value="MFS general substrate transporter like domains"/>
    <property type="match status" value="1"/>
</dbReference>
<dbReference type="PANTHER" id="PTHR23534:SF1">
    <property type="entry name" value="MAJOR FACILITATOR SUPERFAMILY PROTEIN"/>
    <property type="match status" value="1"/>
</dbReference>
<feature type="transmembrane region" description="Helical" evidence="4">
    <location>
        <begin position="209"/>
        <end position="228"/>
    </location>
</feature>
<organism evidence="6">
    <name type="scientific">Catillopecten margaritatus gill symbiont</name>
    <dbReference type="NCBI Taxonomy" id="3083288"/>
    <lineage>
        <taxon>Bacteria</taxon>
        <taxon>Pseudomonadati</taxon>
        <taxon>Pseudomonadota</taxon>
        <taxon>Gammaproteobacteria</taxon>
        <taxon>sulfur-oxidizing symbionts</taxon>
    </lineage>
</organism>